<gene>
    <name evidence="9" type="ORF">CAAU_1120</name>
</gene>
<feature type="transmembrane region" description="Helical" evidence="7">
    <location>
        <begin position="187"/>
        <end position="209"/>
    </location>
</feature>
<dbReference type="STRING" id="857293.CAAU_1120"/>
<accession>I7K6N2</accession>
<dbReference type="CDD" id="cd06261">
    <property type="entry name" value="TM_PBP2"/>
    <property type="match status" value="1"/>
</dbReference>
<dbReference type="PANTHER" id="PTHR32243:SF18">
    <property type="entry name" value="INNER MEMBRANE ABC TRANSPORTER PERMEASE PROTEIN YCJP"/>
    <property type="match status" value="1"/>
</dbReference>
<dbReference type="OrthoDB" id="42677at2"/>
<dbReference type="RefSeq" id="WP_008908475.1">
    <property type="nucleotide sequence ID" value="NZ_CAKP01000065.1"/>
</dbReference>
<evidence type="ECO:0000259" key="8">
    <source>
        <dbReference type="PROSITE" id="PS50928"/>
    </source>
</evidence>
<proteinExistence type="inferred from homology"/>
<dbReference type="InterPro" id="IPR050901">
    <property type="entry name" value="BP-dep_ABC_trans_perm"/>
</dbReference>
<evidence type="ECO:0000256" key="5">
    <source>
        <dbReference type="ARBA" id="ARBA00022989"/>
    </source>
</evidence>
<feature type="domain" description="ABC transmembrane type-1" evidence="8">
    <location>
        <begin position="73"/>
        <end position="268"/>
    </location>
</feature>
<feature type="transmembrane region" description="Helical" evidence="7">
    <location>
        <begin position="247"/>
        <end position="268"/>
    </location>
</feature>
<dbReference type="Proteomes" id="UP000007652">
    <property type="component" value="Unassembled WGS sequence"/>
</dbReference>
<feature type="transmembrane region" description="Helical" evidence="7">
    <location>
        <begin position="144"/>
        <end position="166"/>
    </location>
</feature>
<reference evidence="9 10" key="1">
    <citation type="journal article" date="2011" name="J. Bacteriol.">
        <title>Draft genome sequence of Caloramator australicus strain RC3T, a thermoanaerobe from the Great Artesian Basin of Australia.</title>
        <authorList>
            <person name="Ogg C.D."/>
            <person name="Patel B.K.C."/>
        </authorList>
    </citation>
    <scope>NUCLEOTIDE SEQUENCE [LARGE SCALE GENOMIC DNA]</scope>
    <source>
        <strain evidence="9 10">RC3</strain>
    </source>
</reference>
<dbReference type="GO" id="GO:0055085">
    <property type="term" value="P:transmembrane transport"/>
    <property type="evidence" value="ECO:0007669"/>
    <property type="project" value="InterPro"/>
</dbReference>
<feature type="transmembrane region" description="Helical" evidence="7">
    <location>
        <begin position="74"/>
        <end position="96"/>
    </location>
</feature>
<evidence type="ECO:0000256" key="7">
    <source>
        <dbReference type="RuleBase" id="RU363032"/>
    </source>
</evidence>
<evidence type="ECO:0000313" key="9">
    <source>
        <dbReference type="EMBL" id="CCJ33204.1"/>
    </source>
</evidence>
<dbReference type="PROSITE" id="PS50928">
    <property type="entry name" value="ABC_TM1"/>
    <property type="match status" value="1"/>
</dbReference>
<dbReference type="SUPFAM" id="SSF161098">
    <property type="entry name" value="MetI-like"/>
    <property type="match status" value="1"/>
</dbReference>
<organism evidence="9 10">
    <name type="scientific">Caloramator australicus RC3</name>
    <dbReference type="NCBI Taxonomy" id="857293"/>
    <lineage>
        <taxon>Bacteria</taxon>
        <taxon>Bacillati</taxon>
        <taxon>Bacillota</taxon>
        <taxon>Clostridia</taxon>
        <taxon>Eubacteriales</taxon>
        <taxon>Clostridiaceae</taxon>
        <taxon>Caloramator</taxon>
    </lineage>
</organism>
<evidence type="ECO:0000256" key="4">
    <source>
        <dbReference type="ARBA" id="ARBA00022692"/>
    </source>
</evidence>
<feature type="transmembrane region" description="Helical" evidence="7">
    <location>
        <begin position="9"/>
        <end position="30"/>
    </location>
</feature>
<dbReference type="Pfam" id="PF00528">
    <property type="entry name" value="BPD_transp_1"/>
    <property type="match status" value="1"/>
</dbReference>
<protein>
    <submittedName>
        <fullName evidence="9">Maltose transport system permease protein malG</fullName>
    </submittedName>
</protein>
<dbReference type="InterPro" id="IPR035906">
    <property type="entry name" value="MetI-like_sf"/>
</dbReference>
<keyword evidence="5 7" id="KW-1133">Transmembrane helix</keyword>
<comment type="caution">
    <text evidence="9">The sequence shown here is derived from an EMBL/GenBank/DDBJ whole genome shotgun (WGS) entry which is preliminary data.</text>
</comment>
<keyword evidence="3" id="KW-1003">Cell membrane</keyword>
<evidence type="ECO:0000256" key="2">
    <source>
        <dbReference type="ARBA" id="ARBA00022448"/>
    </source>
</evidence>
<dbReference type="AlphaFoldDB" id="I7K6N2"/>
<evidence type="ECO:0000256" key="3">
    <source>
        <dbReference type="ARBA" id="ARBA00022475"/>
    </source>
</evidence>
<dbReference type="Gene3D" id="1.10.3720.10">
    <property type="entry name" value="MetI-like"/>
    <property type="match status" value="1"/>
</dbReference>
<keyword evidence="10" id="KW-1185">Reference proteome</keyword>
<feature type="transmembrane region" description="Helical" evidence="7">
    <location>
        <begin position="108"/>
        <end position="132"/>
    </location>
</feature>
<dbReference type="InterPro" id="IPR000515">
    <property type="entry name" value="MetI-like"/>
</dbReference>
<dbReference type="GO" id="GO:0005886">
    <property type="term" value="C:plasma membrane"/>
    <property type="evidence" value="ECO:0007669"/>
    <property type="project" value="UniProtKB-SubCell"/>
</dbReference>
<comment type="similarity">
    <text evidence="7">Belongs to the binding-protein-dependent transport system permease family.</text>
</comment>
<dbReference type="EMBL" id="CAKP01000065">
    <property type="protein sequence ID" value="CCJ33204.1"/>
    <property type="molecule type" value="Genomic_DNA"/>
</dbReference>
<keyword evidence="6 7" id="KW-0472">Membrane</keyword>
<dbReference type="PANTHER" id="PTHR32243">
    <property type="entry name" value="MALTOSE TRANSPORT SYSTEM PERMEASE-RELATED"/>
    <property type="match status" value="1"/>
</dbReference>
<evidence type="ECO:0000313" key="10">
    <source>
        <dbReference type="Proteomes" id="UP000007652"/>
    </source>
</evidence>
<keyword evidence="4 7" id="KW-0812">Transmembrane</keyword>
<evidence type="ECO:0000256" key="6">
    <source>
        <dbReference type="ARBA" id="ARBA00023136"/>
    </source>
</evidence>
<evidence type="ECO:0000256" key="1">
    <source>
        <dbReference type="ARBA" id="ARBA00004651"/>
    </source>
</evidence>
<name>I7K6N2_9CLOT</name>
<dbReference type="eggNOG" id="COG0395">
    <property type="taxonomic scope" value="Bacteria"/>
</dbReference>
<comment type="subcellular location">
    <subcellularLocation>
        <location evidence="1 7">Cell membrane</location>
        <topology evidence="1 7">Multi-pass membrane protein</topology>
    </subcellularLocation>
</comment>
<sequence>MKKINADKIVWLILLILSIFLVLFPIYIMFKYSISDRRSWITGGEYPVPWWPFKPTLEMYKYYLGDKRFWSNGWLSLKIALLTVSFSLILGTPAAYSLARFKFNGKAFLLFLILAIRFYPDISSVIPVSYIFNKSFLYNLPNEIKISLAHCLLSLPYIIFIAQGVFETIPVDLEEQALILGTSRFYAFLRIVLPIAAPGLAAGAIYSFLLSWNEFVFSYFITATSVSSEVPLPVYLKTLLGSFSPNLVSISTLSLLVSIPVIIFTFIVQKYMIAGMIKGAVK</sequence>
<keyword evidence="2 7" id="KW-0813">Transport</keyword>